<evidence type="ECO:0000313" key="2">
    <source>
        <dbReference type="EMBL" id="CEA13831.1"/>
    </source>
</evidence>
<dbReference type="InterPro" id="IPR019208">
    <property type="entry name" value="DUF2097"/>
</dbReference>
<accession>A0A090JWC3</accession>
<protein>
    <recommendedName>
        <fullName evidence="5">DUF2097 domain-containing protein</fullName>
    </recommendedName>
</protein>
<evidence type="ECO:0000313" key="3">
    <source>
        <dbReference type="EMBL" id="CEL23801.1"/>
    </source>
</evidence>
<evidence type="ECO:0000313" key="4">
    <source>
        <dbReference type="Proteomes" id="UP000062768"/>
    </source>
</evidence>
<gene>
    <name evidence="1" type="ORF">BRM9_0180</name>
    <name evidence="2" type="ORF">DSM1535_1498</name>
    <name evidence="3" type="ORF">MB9_0145</name>
</gene>
<dbReference type="AlphaFoldDB" id="A0A090JWC3"/>
<dbReference type="EMBL" id="CP006933">
    <property type="protein sequence ID" value="AIS31009.1"/>
    <property type="molecule type" value="Genomic_DNA"/>
</dbReference>
<dbReference type="OrthoDB" id="73747at2157"/>
<organism evidence="2">
    <name type="scientific">Methanobacterium formicicum</name>
    <dbReference type="NCBI Taxonomy" id="2162"/>
    <lineage>
        <taxon>Archaea</taxon>
        <taxon>Methanobacteriati</taxon>
        <taxon>Methanobacteriota</taxon>
        <taxon>Methanomada group</taxon>
        <taxon>Methanobacteria</taxon>
        <taxon>Methanobacteriales</taxon>
        <taxon>Methanobacteriaceae</taxon>
        <taxon>Methanobacterium</taxon>
    </lineage>
</organism>
<dbReference type="Pfam" id="PF09870">
    <property type="entry name" value="DUF2097"/>
    <property type="match status" value="1"/>
</dbReference>
<dbReference type="RefSeq" id="WP_048072989.1">
    <property type="nucleotide sequence ID" value="NZ_CP006933.1"/>
</dbReference>
<dbReference type="Proteomes" id="UP000029661">
    <property type="component" value="Chromosome"/>
</dbReference>
<dbReference type="EMBL" id="LN734822">
    <property type="protein sequence ID" value="CEL23801.1"/>
    <property type="molecule type" value="Genomic_DNA"/>
</dbReference>
<dbReference type="EMBL" id="LN515531">
    <property type="protein sequence ID" value="CEA13831.1"/>
    <property type="molecule type" value="Genomic_DNA"/>
</dbReference>
<proteinExistence type="predicted"/>
<dbReference type="KEGG" id="mfc:BRM9_0180"/>
<reference evidence="1" key="1">
    <citation type="submission" date="2013-12" db="EMBL/GenBank/DDBJ databases">
        <title>The complete genome sequence of Methanobacterium sp. BRM9.</title>
        <authorList>
            <consortium name="Pastoral Greenhouse Gas Research Consortium"/>
            <person name="Kelly W.J."/>
            <person name="Leahy S.C."/>
            <person name="Perry R."/>
            <person name="Li D."/>
            <person name="Altermann E."/>
            <person name="Lambie S.C."/>
            <person name="Attwood G.T."/>
        </authorList>
    </citation>
    <scope>NUCLEOTIDE SEQUENCE [LARGE SCALE GENOMIC DNA]</scope>
    <source>
        <strain evidence="1">BRM9</strain>
    </source>
</reference>
<dbReference type="KEGG" id="mfi:DSM1535_1498"/>
<evidence type="ECO:0000313" key="1">
    <source>
        <dbReference type="EMBL" id="AIS31009.1"/>
    </source>
</evidence>
<dbReference type="GeneID" id="26738413"/>
<reference evidence="3" key="3">
    <citation type="submission" date="2014-09" db="EMBL/GenBank/DDBJ databases">
        <authorList>
            <person name="Bishop-Lilly K.A."/>
            <person name="Broomall S.M."/>
            <person name="Chain P.S."/>
            <person name="Chertkov O."/>
            <person name="Coyne S.R."/>
            <person name="Daligault H.E."/>
            <person name="Davenport K.W."/>
            <person name="Erkkila T."/>
            <person name="Frey K.G."/>
            <person name="Gibbons H.S."/>
            <person name="Gu W."/>
            <person name="Jaissle J."/>
            <person name="Johnson S.L."/>
            <person name="Koroleva G.I."/>
            <person name="Ladner J.T."/>
            <person name="Lo C.-C."/>
            <person name="Minogue T.D."/>
            <person name="Munk C."/>
            <person name="Palacios G.F."/>
            <person name="Redden C.L."/>
            <person name="Rosenzweig C.N."/>
            <person name="Scholz M.B."/>
            <person name="Teshima H."/>
            <person name="Xu Y."/>
        </authorList>
    </citation>
    <scope>NUCLEOTIDE SEQUENCE</scope>
    <source>
        <strain evidence="3">Mb9</strain>
    </source>
</reference>
<reference evidence="2" key="2">
    <citation type="submission" date="2014-08" db="EMBL/GenBank/DDBJ databases">
        <authorList>
            <person name="Wibberg D."/>
        </authorList>
    </citation>
    <scope>NUCLEOTIDE SEQUENCE</scope>
</reference>
<evidence type="ECO:0008006" key="5">
    <source>
        <dbReference type="Google" id="ProtNLM"/>
    </source>
</evidence>
<sequence length="97" mass="11267">MEEEIFLKAEDIIDYVRDNVKTHDILEISYNRIYAPGEVLGVEIEEEYGEEFLEVTLHLNGDLVNQIVRINMHAIKDDLIEIRHTQGEELKVLVAES</sequence>
<name>A0A090JWC3_METFO</name>
<dbReference type="PATRIC" id="fig|2162.10.peg.153"/>
<dbReference type="Proteomes" id="UP000062768">
    <property type="component" value="Chromosome I"/>
</dbReference>
<dbReference type="STRING" id="2162.BRM9_0180"/>
<keyword evidence="4" id="KW-1185">Reference proteome</keyword>